<dbReference type="PANTHER" id="PTHR42208">
    <property type="entry name" value="HEAVY METAL TRANSPORTER-RELATED"/>
    <property type="match status" value="1"/>
</dbReference>
<dbReference type="PANTHER" id="PTHR42208:SF1">
    <property type="entry name" value="HEAVY METAL TRANSPORTER"/>
    <property type="match status" value="1"/>
</dbReference>
<protein>
    <submittedName>
        <fullName evidence="3">Sulfite exporter TauE/SafE family protein</fullName>
    </submittedName>
</protein>
<evidence type="ECO:0000256" key="1">
    <source>
        <dbReference type="SAM" id="Phobius"/>
    </source>
</evidence>
<name>A0A7X2D2B2_9PROT</name>
<dbReference type="AlphaFoldDB" id="A0A7X2D2B2"/>
<keyword evidence="4" id="KW-1185">Reference proteome</keyword>
<evidence type="ECO:0000313" key="4">
    <source>
        <dbReference type="Proteomes" id="UP000434582"/>
    </source>
</evidence>
<keyword evidence="1" id="KW-1133">Transmembrane helix</keyword>
<keyword evidence="1" id="KW-0472">Membrane</keyword>
<feature type="domain" description="Urease accessory protein UreH-like transmembrane" evidence="2">
    <location>
        <begin position="32"/>
        <end position="241"/>
    </location>
</feature>
<sequence>MEPQAELMDLLASGLAHCHVVIGDEGGLLASLALAGLAGGFTHCTGMCGPFVLSQTAARLESVPADRMREFHRLTGAALAPYHLGRMTTYMILGASLSALAGTLTRTGLLDWLSAALLVLAAVLFVGYALPRLRVAIPGGSRLEAWWSAHVGDAARPLFRDPTGWRGYGLGVMLGFIPCGLLYGALAAAASSGEVLTGAVAMGVFALATVPSLLVVGLVGQVAAARFRGAMAVAVPTLMLINAAVLAYLAVGLVA</sequence>
<feature type="transmembrane region" description="Helical" evidence="1">
    <location>
        <begin position="29"/>
        <end position="53"/>
    </location>
</feature>
<feature type="transmembrane region" description="Helical" evidence="1">
    <location>
        <begin position="168"/>
        <end position="189"/>
    </location>
</feature>
<feature type="transmembrane region" description="Helical" evidence="1">
    <location>
        <begin position="112"/>
        <end position="130"/>
    </location>
</feature>
<gene>
    <name evidence="3" type="ORF">GHC57_06240</name>
</gene>
<comment type="caution">
    <text evidence="3">The sequence shown here is derived from an EMBL/GenBank/DDBJ whole genome shotgun (WGS) entry which is preliminary data.</text>
</comment>
<organism evidence="3 4">
    <name type="scientific">Roseospira navarrensis</name>
    <dbReference type="NCBI Taxonomy" id="140058"/>
    <lineage>
        <taxon>Bacteria</taxon>
        <taxon>Pseudomonadati</taxon>
        <taxon>Pseudomonadota</taxon>
        <taxon>Alphaproteobacteria</taxon>
        <taxon>Rhodospirillales</taxon>
        <taxon>Rhodospirillaceae</taxon>
        <taxon>Roseospira</taxon>
    </lineage>
</organism>
<evidence type="ECO:0000313" key="3">
    <source>
        <dbReference type="EMBL" id="MQX36114.1"/>
    </source>
</evidence>
<feature type="transmembrane region" description="Helical" evidence="1">
    <location>
        <begin position="195"/>
        <end position="219"/>
    </location>
</feature>
<proteinExistence type="predicted"/>
<keyword evidence="1" id="KW-0812">Transmembrane</keyword>
<evidence type="ECO:0000259" key="2">
    <source>
        <dbReference type="Pfam" id="PF13386"/>
    </source>
</evidence>
<accession>A0A7X2D2B2</accession>
<dbReference type="InterPro" id="IPR039447">
    <property type="entry name" value="UreH-like_TM_dom"/>
</dbReference>
<reference evidence="3 4" key="1">
    <citation type="submission" date="2019-10" db="EMBL/GenBank/DDBJ databases">
        <title>Draft whole-genome sequence of the purple nonsulfur photosynthetic bacterium Roseospira navarrensis DSM 15114.</title>
        <authorList>
            <person name="Kyndt J.A."/>
            <person name="Meyer T.E."/>
        </authorList>
    </citation>
    <scope>NUCLEOTIDE SEQUENCE [LARGE SCALE GENOMIC DNA]</scope>
    <source>
        <strain evidence="3 4">DSM 15114</strain>
    </source>
</reference>
<dbReference type="RefSeq" id="WP_170294720.1">
    <property type="nucleotide sequence ID" value="NZ_WIVE01000013.1"/>
</dbReference>
<dbReference type="EMBL" id="WIVE01000013">
    <property type="protein sequence ID" value="MQX36114.1"/>
    <property type="molecule type" value="Genomic_DNA"/>
</dbReference>
<feature type="transmembrane region" description="Helical" evidence="1">
    <location>
        <begin position="231"/>
        <end position="251"/>
    </location>
</feature>
<dbReference type="Proteomes" id="UP000434582">
    <property type="component" value="Unassembled WGS sequence"/>
</dbReference>
<feature type="transmembrane region" description="Helical" evidence="1">
    <location>
        <begin position="74"/>
        <end position="100"/>
    </location>
</feature>
<dbReference type="Pfam" id="PF13386">
    <property type="entry name" value="DsbD_2"/>
    <property type="match status" value="1"/>
</dbReference>